<dbReference type="InterPro" id="IPR004700">
    <property type="entry name" value="PTS_IIC_man"/>
</dbReference>
<dbReference type="STRING" id="1847728.BTM29_03555"/>
<dbReference type="PROSITE" id="PS51106">
    <property type="entry name" value="PTS_EIIC_TYPE_4"/>
    <property type="match status" value="1"/>
</dbReference>
<evidence type="ECO:0000313" key="11">
    <source>
        <dbReference type="Proteomes" id="UP000187499"/>
    </source>
</evidence>
<dbReference type="Pfam" id="PF03609">
    <property type="entry name" value="EII-Sor"/>
    <property type="match status" value="1"/>
</dbReference>
<accession>A0A1P8Q1H7</accession>
<feature type="transmembrane region" description="Helical" evidence="9">
    <location>
        <begin position="98"/>
        <end position="120"/>
    </location>
</feature>
<evidence type="ECO:0000256" key="1">
    <source>
        <dbReference type="ARBA" id="ARBA00004651"/>
    </source>
</evidence>
<evidence type="ECO:0000256" key="2">
    <source>
        <dbReference type="ARBA" id="ARBA00022448"/>
    </source>
</evidence>
<dbReference type="AlphaFoldDB" id="A0A1P8Q1H7"/>
<dbReference type="RefSeq" id="WP_076614189.1">
    <property type="nucleotide sequence ID" value="NZ_CP019323.1"/>
</dbReference>
<dbReference type="OrthoDB" id="1649937at2"/>
<dbReference type="GO" id="GO:0005886">
    <property type="term" value="C:plasma membrane"/>
    <property type="evidence" value="ECO:0007669"/>
    <property type="project" value="UniProtKB-SubCell"/>
</dbReference>
<evidence type="ECO:0000256" key="7">
    <source>
        <dbReference type="ARBA" id="ARBA00022989"/>
    </source>
</evidence>
<evidence type="ECO:0000256" key="3">
    <source>
        <dbReference type="ARBA" id="ARBA00022475"/>
    </source>
</evidence>
<dbReference type="PANTHER" id="PTHR32502">
    <property type="entry name" value="N-ACETYLGALACTOSAMINE PERMEASE II COMPONENT-RELATED"/>
    <property type="match status" value="1"/>
</dbReference>
<evidence type="ECO:0000256" key="6">
    <source>
        <dbReference type="ARBA" id="ARBA00022692"/>
    </source>
</evidence>
<reference evidence="11" key="1">
    <citation type="submission" date="2016-12" db="EMBL/GenBank/DDBJ databases">
        <authorList>
            <person name="Jung M.Y."/>
            <person name="Lee S.H."/>
        </authorList>
    </citation>
    <scope>NUCLEOTIDE SEQUENCE [LARGE SCALE GENOMIC DNA]</scope>
    <source>
        <strain evidence="11">WiKim39</strain>
    </source>
</reference>
<evidence type="ECO:0000256" key="9">
    <source>
        <dbReference type="SAM" id="Phobius"/>
    </source>
</evidence>
<keyword evidence="4" id="KW-0762">Sugar transport</keyword>
<keyword evidence="2" id="KW-0813">Transport</keyword>
<protein>
    <submittedName>
        <fullName evidence="10">PTS sucrose transporter subunit IIBC</fullName>
    </submittedName>
</protein>
<dbReference type="KEGG" id="lalw:BTM29_03555"/>
<feature type="transmembrane region" description="Helical" evidence="9">
    <location>
        <begin position="209"/>
        <end position="237"/>
    </location>
</feature>
<keyword evidence="7 9" id="KW-1133">Transmembrane helix</keyword>
<feature type="transmembrane region" description="Helical" evidence="9">
    <location>
        <begin position="6"/>
        <end position="30"/>
    </location>
</feature>
<dbReference type="EMBL" id="CP019323">
    <property type="protein sequence ID" value="APX71685.1"/>
    <property type="molecule type" value="Genomic_DNA"/>
</dbReference>
<dbReference type="PANTHER" id="PTHR32502:SF8">
    <property type="entry name" value="N-ACETYLGALACTOSAMINE PERMEASE IIC COMPONENT 1"/>
    <property type="match status" value="1"/>
</dbReference>
<evidence type="ECO:0000313" key="10">
    <source>
        <dbReference type="EMBL" id="APX71685.1"/>
    </source>
</evidence>
<evidence type="ECO:0000256" key="8">
    <source>
        <dbReference type="ARBA" id="ARBA00023136"/>
    </source>
</evidence>
<feature type="transmembrane region" description="Helical" evidence="9">
    <location>
        <begin position="174"/>
        <end position="197"/>
    </location>
</feature>
<dbReference type="InterPro" id="IPR050303">
    <property type="entry name" value="GatZ_KbaZ_carbometab"/>
</dbReference>
<evidence type="ECO:0000256" key="4">
    <source>
        <dbReference type="ARBA" id="ARBA00022597"/>
    </source>
</evidence>
<gene>
    <name evidence="10" type="ORF">BTM29_03555</name>
</gene>
<keyword evidence="8 9" id="KW-0472">Membrane</keyword>
<dbReference type="NCBIfam" id="NF007289">
    <property type="entry name" value="PRK09757.1"/>
    <property type="match status" value="1"/>
</dbReference>
<keyword evidence="3" id="KW-1003">Cell membrane</keyword>
<name>A0A1P8Q1H7_9LACO</name>
<feature type="transmembrane region" description="Helical" evidence="9">
    <location>
        <begin position="141"/>
        <end position="162"/>
    </location>
</feature>
<comment type="subcellular location">
    <subcellularLocation>
        <location evidence="1">Cell membrane</location>
        <topology evidence="1">Multi-pass membrane protein</topology>
    </subcellularLocation>
</comment>
<dbReference type="Proteomes" id="UP000187499">
    <property type="component" value="Chromosome"/>
</dbReference>
<keyword evidence="11" id="KW-1185">Reference proteome</keyword>
<organism evidence="10 11">
    <name type="scientific">Companilactobacillus allii</name>
    <dbReference type="NCBI Taxonomy" id="1847728"/>
    <lineage>
        <taxon>Bacteria</taxon>
        <taxon>Bacillati</taxon>
        <taxon>Bacillota</taxon>
        <taxon>Bacilli</taxon>
        <taxon>Lactobacillales</taxon>
        <taxon>Lactobacillaceae</taxon>
        <taxon>Companilactobacillus</taxon>
    </lineage>
</organism>
<dbReference type="GO" id="GO:0009401">
    <property type="term" value="P:phosphoenolpyruvate-dependent sugar phosphotransferase system"/>
    <property type="evidence" value="ECO:0007669"/>
    <property type="project" value="UniProtKB-KW"/>
</dbReference>
<sequence>MAITMAQGLMLAIFAAIAGLDSWLEVLYIFRPIISCTIAGLILGDLQLGIIAGGLTELAFAGLTPAGGTQPPNPAVCGIMTVVIAHTTSVSPATAIGLSLPFAMLMQYILLMFYSIFSVFMPMMDKAAQEADTRKFSRIPYLIMAIVTISFFVVIFLSAYAAQTPMAALVKAMPVWLIHGFELAGGALPAVGFAMLLKVLLRVEYTPYLLLGFVVASFINFSNVLPAAVIGIVFAMIEFFRDKKNKKLQDQIDEMKENGVSGGEEDGI</sequence>
<keyword evidence="5" id="KW-0598">Phosphotransferase system</keyword>
<feature type="transmembrane region" description="Helical" evidence="9">
    <location>
        <begin position="42"/>
        <end position="63"/>
    </location>
</feature>
<evidence type="ECO:0000256" key="5">
    <source>
        <dbReference type="ARBA" id="ARBA00022683"/>
    </source>
</evidence>
<proteinExistence type="predicted"/>
<keyword evidence="6 9" id="KW-0812">Transmembrane</keyword>